<evidence type="ECO:0000256" key="7">
    <source>
        <dbReference type="ARBA" id="ARBA00048552"/>
    </source>
</evidence>
<evidence type="ECO:0000259" key="11">
    <source>
        <dbReference type="Pfam" id="PF04560"/>
    </source>
</evidence>
<feature type="compositionally biased region" description="Acidic residues" evidence="9">
    <location>
        <begin position="1340"/>
        <end position="1361"/>
    </location>
</feature>
<keyword evidence="6" id="KW-0804">Transcription</keyword>
<evidence type="ECO:0000259" key="13">
    <source>
        <dbReference type="Pfam" id="PF04565"/>
    </source>
</evidence>
<dbReference type="EMBL" id="MK500509">
    <property type="protein sequence ID" value="QBK91030.1"/>
    <property type="molecule type" value="Genomic_DNA"/>
</dbReference>
<dbReference type="InterPro" id="IPR037033">
    <property type="entry name" value="DNA-dir_RNAP_su2_hyb_sf"/>
</dbReference>
<feature type="domain" description="RNA polymerase Rpb2" evidence="13">
    <location>
        <begin position="555"/>
        <end position="612"/>
    </location>
</feature>
<keyword evidence="5" id="KW-0548">Nucleotidyltransferase</keyword>
<evidence type="ECO:0000256" key="2">
    <source>
        <dbReference type="ARBA" id="ARBA00012418"/>
    </source>
</evidence>
<protein>
    <recommendedName>
        <fullName evidence="2">DNA-directed RNA polymerase</fullName>
        <ecNumber evidence="2">2.7.7.6</ecNumber>
    </recommendedName>
</protein>
<keyword evidence="4" id="KW-0808">Transferase</keyword>
<dbReference type="InterPro" id="IPR007120">
    <property type="entry name" value="DNA-dir_RNAP_su2_dom"/>
</dbReference>
<dbReference type="GO" id="GO:0003677">
    <property type="term" value="F:DNA binding"/>
    <property type="evidence" value="ECO:0007669"/>
    <property type="project" value="InterPro"/>
</dbReference>
<dbReference type="Pfam" id="PF04563">
    <property type="entry name" value="RNA_pol_Rpb2_1"/>
    <property type="match status" value="1"/>
</dbReference>
<name>A0A481Z7G1_9VIRU</name>
<dbReference type="PANTHER" id="PTHR20856">
    <property type="entry name" value="DNA-DIRECTED RNA POLYMERASE I SUBUNIT 2"/>
    <property type="match status" value="1"/>
</dbReference>
<feature type="domain" description="DNA-directed RNA polymerase subunit 2 hybrid-binding" evidence="10">
    <location>
        <begin position="856"/>
        <end position="1229"/>
    </location>
</feature>
<dbReference type="CDD" id="cd00653">
    <property type="entry name" value="RNA_pol_B_RPB2"/>
    <property type="match status" value="1"/>
</dbReference>
<dbReference type="SUPFAM" id="SSF64484">
    <property type="entry name" value="beta and beta-prime subunits of DNA dependent RNA-polymerase"/>
    <property type="match status" value="1"/>
</dbReference>
<evidence type="ECO:0000256" key="9">
    <source>
        <dbReference type="SAM" id="MobiDB-lite"/>
    </source>
</evidence>
<gene>
    <name evidence="14" type="ORF">LCPAC202_00040</name>
</gene>
<evidence type="ECO:0000256" key="1">
    <source>
        <dbReference type="ARBA" id="ARBA00006835"/>
    </source>
</evidence>
<evidence type="ECO:0000259" key="12">
    <source>
        <dbReference type="Pfam" id="PF04563"/>
    </source>
</evidence>
<dbReference type="InterPro" id="IPR007641">
    <property type="entry name" value="RNA_pol_Rpb2_7"/>
</dbReference>
<comment type="catalytic activity">
    <reaction evidence="7">
        <text>RNA(n) + a ribonucleoside 5'-triphosphate = RNA(n+1) + diphosphate</text>
        <dbReference type="Rhea" id="RHEA:21248"/>
        <dbReference type="Rhea" id="RHEA-COMP:14527"/>
        <dbReference type="Rhea" id="RHEA-COMP:17342"/>
        <dbReference type="ChEBI" id="CHEBI:33019"/>
        <dbReference type="ChEBI" id="CHEBI:61557"/>
        <dbReference type="ChEBI" id="CHEBI:140395"/>
        <dbReference type="EC" id="2.7.7.6"/>
    </reaction>
</comment>
<dbReference type="Gene3D" id="2.40.50.150">
    <property type="match status" value="1"/>
</dbReference>
<dbReference type="GO" id="GO:0003899">
    <property type="term" value="F:DNA-directed RNA polymerase activity"/>
    <property type="evidence" value="ECO:0007669"/>
    <property type="project" value="UniProtKB-EC"/>
</dbReference>
<evidence type="ECO:0000313" key="14">
    <source>
        <dbReference type="EMBL" id="QBK91030.1"/>
    </source>
</evidence>
<dbReference type="Gene3D" id="3.90.1800.10">
    <property type="entry name" value="RNA polymerase alpha subunit dimerisation domain"/>
    <property type="match status" value="1"/>
</dbReference>
<dbReference type="Gene3D" id="3.90.1100.10">
    <property type="match status" value="2"/>
</dbReference>
<evidence type="ECO:0000256" key="5">
    <source>
        <dbReference type="ARBA" id="ARBA00022695"/>
    </source>
</evidence>
<dbReference type="Pfam" id="PF04560">
    <property type="entry name" value="RNA_pol_Rpb2_7"/>
    <property type="match status" value="1"/>
</dbReference>
<feature type="region of interest" description="Disordered" evidence="9">
    <location>
        <begin position="1"/>
        <end position="20"/>
    </location>
</feature>
<accession>A0A481Z7G1</accession>
<organism evidence="14">
    <name type="scientific">Pithovirus LCPAC202</name>
    <dbReference type="NCBI Taxonomy" id="2506592"/>
    <lineage>
        <taxon>Viruses</taxon>
        <taxon>Pithoviruses</taxon>
    </lineage>
</organism>
<dbReference type="InterPro" id="IPR007645">
    <property type="entry name" value="RNA_pol_Rpb2_3"/>
</dbReference>
<evidence type="ECO:0000256" key="6">
    <source>
        <dbReference type="ARBA" id="ARBA00023163"/>
    </source>
</evidence>
<keyword evidence="3 14" id="KW-0240">DNA-directed RNA polymerase</keyword>
<feature type="domain" description="RNA polymerase beta subunit protrusion" evidence="12">
    <location>
        <begin position="67"/>
        <end position="519"/>
    </location>
</feature>
<feature type="region of interest" description="Disordered" evidence="9">
    <location>
        <begin position="1340"/>
        <end position="1372"/>
    </location>
</feature>
<feature type="compositionally biased region" description="Basic and acidic residues" evidence="9">
    <location>
        <begin position="1"/>
        <end position="14"/>
    </location>
</feature>
<dbReference type="GO" id="GO:0032549">
    <property type="term" value="F:ribonucleoside binding"/>
    <property type="evidence" value="ECO:0007669"/>
    <property type="project" value="InterPro"/>
</dbReference>
<dbReference type="Pfam" id="PF04565">
    <property type="entry name" value="RNA_pol_Rpb2_3"/>
    <property type="match status" value="1"/>
</dbReference>
<evidence type="ECO:0000256" key="3">
    <source>
        <dbReference type="ARBA" id="ARBA00022478"/>
    </source>
</evidence>
<comment type="similarity">
    <text evidence="1 8">Belongs to the RNA polymerase beta chain family.</text>
</comment>
<dbReference type="Gene3D" id="2.40.270.10">
    <property type="entry name" value="DNA-directed RNA polymerase, subunit 2, domain 6"/>
    <property type="match status" value="1"/>
</dbReference>
<dbReference type="EC" id="2.7.7.6" evidence="2"/>
<dbReference type="InterPro" id="IPR007644">
    <property type="entry name" value="RNA_pol_bsu_protrusion"/>
</dbReference>
<feature type="domain" description="RNA polymerase Rpb2" evidence="11">
    <location>
        <begin position="1232"/>
        <end position="1317"/>
    </location>
</feature>
<dbReference type="Pfam" id="PF00562">
    <property type="entry name" value="RNA_pol_Rpb2_6"/>
    <property type="match status" value="1"/>
</dbReference>
<feature type="compositionally biased region" description="Basic and acidic residues" evidence="9">
    <location>
        <begin position="1362"/>
        <end position="1372"/>
    </location>
</feature>
<dbReference type="InterPro" id="IPR015712">
    <property type="entry name" value="DNA-dir_RNA_pol_su2"/>
</dbReference>
<dbReference type="GO" id="GO:0006351">
    <property type="term" value="P:DNA-templated transcription"/>
    <property type="evidence" value="ECO:0007669"/>
    <property type="project" value="InterPro"/>
</dbReference>
<reference evidence="14" key="1">
    <citation type="journal article" date="2019" name="MBio">
        <title>Virus Genomes from Deep Sea Sediments Expand the Ocean Megavirome and Support Independent Origins of Viral Gigantism.</title>
        <authorList>
            <person name="Backstrom D."/>
            <person name="Yutin N."/>
            <person name="Jorgensen S.L."/>
            <person name="Dharamshi J."/>
            <person name="Homa F."/>
            <person name="Zaremba-Niedwiedzka K."/>
            <person name="Spang A."/>
            <person name="Wolf Y.I."/>
            <person name="Koonin E.V."/>
            <person name="Ettema T.J."/>
        </authorList>
    </citation>
    <scope>NUCLEOTIDE SEQUENCE</scope>
</reference>
<dbReference type="InterPro" id="IPR014724">
    <property type="entry name" value="RNA_pol_RPB2_OB-fold"/>
</dbReference>
<evidence type="ECO:0000259" key="10">
    <source>
        <dbReference type="Pfam" id="PF00562"/>
    </source>
</evidence>
<evidence type="ECO:0000256" key="4">
    <source>
        <dbReference type="ARBA" id="ARBA00022679"/>
    </source>
</evidence>
<evidence type="ECO:0000256" key="8">
    <source>
        <dbReference type="RuleBase" id="RU000434"/>
    </source>
</evidence>
<proteinExistence type="inferred from homology"/>
<dbReference type="GO" id="GO:0000428">
    <property type="term" value="C:DNA-directed RNA polymerase complex"/>
    <property type="evidence" value="ECO:0007669"/>
    <property type="project" value="UniProtKB-KW"/>
</dbReference>
<sequence>MQKDILPEKEKIPADEEGTGGFRLAYPPPHILVERSLTDPSLKNIPGEIVVGNTGKLLLRYLALRGVVADQIANYDDFVLVQIPKILCSKKIKMGKNAKGLDLFATFVNSRIALPIISKGLIMLPRNAREQKMTYSFTLYADLAMVDIDGNTYLRGPKVELGQIPAMLGSVADHIRVKKMNDKQLLQIGECIQDTFGYFIVKGVERIILIQEKLRGNRMLIFNDRDGDPNCQLTSISVKGSTVVNIYQDNDKTFRLYYSLLAMGKNKTPGEKKKIPSKNKKVETIGVFEMMYVLLKEYNSRVKKEDVKMELSLENILNYILSFVNEDWKKKVLMTLIPSHTETQMLANDYRNIYSKSTIKRKWDRKLQNISQRLTKKEVDLIKSTDPANDKNWKTTKAEIFKGTLDRLFSHITYKSLSLDDIQDVVKSSFLSEIIWAKMTLLGMMIARFAEHVTGLRPIDSRDDWANKRLETGGSMIGQLFRQLWNDMIEEIETKLKNLKGVINLLMIKNLVKHSHITSGLEKSFVPNNWGAPQIGTKFRKKQQNITDTLDRGQSILAAQSHLTRINTPTNRKDKNANVRAIQISQLGYIDVVDTPSGGAVGLVKYKALTCWISVNRSPEFLWKQIKEHLYLKYTRQTPNILIINGYPSGWCDSEGLRAIVLKMRRNLEIDFDITVAVDNDILYIYTDGSRPTRPLLIVGENGVPLITERNMWNSDFKTLLKGGVVEYVDPWENQLHNVIAPSVEKIILVREDLNLNSRLLDRSKQEMAELTKILIINSRPDYATNDIVEKKRKEIRNREHPIISNDPLEKWINASSNVMRVKEKIGAFKLTRERLLRKKYTHVEMDPTSVFGVSASAIPHISNNPGPRNNFQCSMFKQAIGMNTSNPAGSYSKTDKNLASPARPLSGTHMQRLLGLDSLPAGNNIILAVMTTSTNEEDAITVKKEALERGLFTYTVLHSYNVVLKNMAGVSRTGVGIVTKDFLVKPIKPFPRHTASNYEGLNNRGIAEVDKLMIPGDCLVGITRVIMEKNGSFETSEYEDMSIYLNAYEEGIVDSVIVAKTPEKELSVTVRIRTVGRPIVGDKLALRSAQKSVIGGIVPERFLPVTPKGIIPDIILNPHAMPSRMTISTLIELVTSKYAAEAGERINSTAFKTFELDVFTEMLTILYGYSSSGTEIMTNPISGETFPAEILIGPSYYQLLKHQVQQKYQARSTGPVNRITGDARTGRKFHGGIRLGEMERDSLIAHGASYFLQERLSGRKFKTAYCSECKARTFVKLTEEVIKCGYCNNQELLACNITGTFKLLMNYVASAGIKMTPLVKKKIEDVIFREEEEEYEIRENQEIDYYDNGEELEETEEEEYADRSEYEDQFE</sequence>